<proteinExistence type="predicted"/>
<gene>
    <name evidence="1" type="ORF">HPB50_017322</name>
</gene>
<protein>
    <submittedName>
        <fullName evidence="1">Uncharacterized protein</fullName>
    </submittedName>
</protein>
<evidence type="ECO:0000313" key="1">
    <source>
        <dbReference type="EMBL" id="KAH6947182.1"/>
    </source>
</evidence>
<dbReference type="Proteomes" id="UP000821845">
    <property type="component" value="Chromosome 1"/>
</dbReference>
<name>A0ACB7TPA0_HYAAI</name>
<sequence length="279" mass="31742">MNLARAPYLQADSRRQHADRRGSRISLTSTTGQDPLFIRKQLSPRAHLCELVSEVCNPLSRRSNGHRCHSARTWESDEKQHRHSDRERSSTFCRQHFLTSSTPGDFRTVKIRVGRGRDNLVRSYIYCVDCGVWTDTSVCEGLLRSCLRASRDCSEILGASGIRSSHLQPWQPPVIEQRQFHKPRDSLLSQPGGFITLRGFANFSVVLLHWKGFRATLVPQNATRLREKPSTIRHLASQWLLSRTCRLTETLFGRSPFTDARGGLYITLLLPSARFACLA</sequence>
<evidence type="ECO:0000313" key="2">
    <source>
        <dbReference type="Proteomes" id="UP000821845"/>
    </source>
</evidence>
<organism evidence="1 2">
    <name type="scientific">Hyalomma asiaticum</name>
    <name type="common">Tick</name>
    <dbReference type="NCBI Taxonomy" id="266040"/>
    <lineage>
        <taxon>Eukaryota</taxon>
        <taxon>Metazoa</taxon>
        <taxon>Ecdysozoa</taxon>
        <taxon>Arthropoda</taxon>
        <taxon>Chelicerata</taxon>
        <taxon>Arachnida</taxon>
        <taxon>Acari</taxon>
        <taxon>Parasitiformes</taxon>
        <taxon>Ixodida</taxon>
        <taxon>Ixodoidea</taxon>
        <taxon>Ixodidae</taxon>
        <taxon>Hyalomminae</taxon>
        <taxon>Hyalomma</taxon>
    </lineage>
</organism>
<accession>A0ACB7TPA0</accession>
<dbReference type="EMBL" id="CM023481">
    <property type="protein sequence ID" value="KAH6947182.1"/>
    <property type="molecule type" value="Genomic_DNA"/>
</dbReference>
<comment type="caution">
    <text evidence="1">The sequence shown here is derived from an EMBL/GenBank/DDBJ whole genome shotgun (WGS) entry which is preliminary data.</text>
</comment>
<reference evidence="1" key="1">
    <citation type="submission" date="2020-05" db="EMBL/GenBank/DDBJ databases">
        <title>Large-scale comparative analyses of tick genomes elucidate their genetic diversity and vector capacities.</title>
        <authorList>
            <person name="Jia N."/>
            <person name="Wang J."/>
            <person name="Shi W."/>
            <person name="Du L."/>
            <person name="Sun Y."/>
            <person name="Zhan W."/>
            <person name="Jiang J."/>
            <person name="Wang Q."/>
            <person name="Zhang B."/>
            <person name="Ji P."/>
            <person name="Sakyi L.B."/>
            <person name="Cui X."/>
            <person name="Yuan T."/>
            <person name="Jiang B."/>
            <person name="Yang W."/>
            <person name="Lam T.T.-Y."/>
            <person name="Chang Q."/>
            <person name="Ding S."/>
            <person name="Wang X."/>
            <person name="Zhu J."/>
            <person name="Ruan X."/>
            <person name="Zhao L."/>
            <person name="Wei J."/>
            <person name="Que T."/>
            <person name="Du C."/>
            <person name="Cheng J."/>
            <person name="Dai P."/>
            <person name="Han X."/>
            <person name="Huang E."/>
            <person name="Gao Y."/>
            <person name="Liu J."/>
            <person name="Shao H."/>
            <person name="Ye R."/>
            <person name="Li L."/>
            <person name="Wei W."/>
            <person name="Wang X."/>
            <person name="Wang C."/>
            <person name="Yang T."/>
            <person name="Huo Q."/>
            <person name="Li W."/>
            <person name="Guo W."/>
            <person name="Chen H."/>
            <person name="Zhou L."/>
            <person name="Ni X."/>
            <person name="Tian J."/>
            <person name="Zhou Y."/>
            <person name="Sheng Y."/>
            <person name="Liu T."/>
            <person name="Pan Y."/>
            <person name="Xia L."/>
            <person name="Li J."/>
            <person name="Zhao F."/>
            <person name="Cao W."/>
        </authorList>
    </citation>
    <scope>NUCLEOTIDE SEQUENCE</scope>
    <source>
        <strain evidence="1">Hyas-2018</strain>
    </source>
</reference>
<keyword evidence="2" id="KW-1185">Reference proteome</keyword>